<evidence type="ECO:0000256" key="1">
    <source>
        <dbReference type="ARBA" id="ARBA00002219"/>
    </source>
</evidence>
<keyword evidence="9" id="KW-0472">Membrane</keyword>
<dbReference type="Gene3D" id="2.60.120.260">
    <property type="entry name" value="Galactose-binding domain-like"/>
    <property type="match status" value="1"/>
</dbReference>
<reference evidence="11" key="1">
    <citation type="submission" date="2020-05" db="EMBL/GenBank/DDBJ databases">
        <authorList>
            <person name="Chiriac C."/>
            <person name="Salcher M."/>
            <person name="Ghai R."/>
            <person name="Kavagutti S V."/>
        </authorList>
    </citation>
    <scope>NUCLEOTIDE SEQUENCE</scope>
</reference>
<evidence type="ECO:0000256" key="7">
    <source>
        <dbReference type="ARBA" id="ARBA00023157"/>
    </source>
</evidence>
<evidence type="ECO:0000256" key="6">
    <source>
        <dbReference type="ARBA" id="ARBA00022837"/>
    </source>
</evidence>
<accession>A0A6J6BD25</accession>
<dbReference type="SUPFAM" id="SSF49785">
    <property type="entry name" value="Galactose-binding domain-like"/>
    <property type="match status" value="1"/>
</dbReference>
<comment type="subunit">
    <text evidence="3">Homotrimer.</text>
</comment>
<gene>
    <name evidence="11" type="ORF">UFOPK1493_00051</name>
</gene>
<evidence type="ECO:0000256" key="9">
    <source>
        <dbReference type="SAM" id="Phobius"/>
    </source>
</evidence>
<dbReference type="InterPro" id="IPR051941">
    <property type="entry name" value="BG_Antigen-Binding_Lectin"/>
</dbReference>
<dbReference type="Pfam" id="PF22633">
    <property type="entry name" value="F5_F8_type_C_2"/>
    <property type="match status" value="1"/>
</dbReference>
<dbReference type="SMART" id="SM00607">
    <property type="entry name" value="FTP"/>
    <property type="match status" value="1"/>
</dbReference>
<comment type="function">
    <text evidence="1">Acts as a defensive agent. Recognizes blood group fucosylated oligosaccharides including A, B, H and Lewis B-type antigens. Does not recognize Lewis A antigen and has low affinity for monovalent haptens.</text>
</comment>
<protein>
    <submittedName>
        <fullName evidence="11">Unannotated protein</fullName>
    </submittedName>
</protein>
<keyword evidence="9" id="KW-1133">Transmembrane helix</keyword>
<comment type="similarity">
    <text evidence="2">Belongs to the fucolectin family.</text>
</comment>
<evidence type="ECO:0000259" key="10">
    <source>
        <dbReference type="SMART" id="SM00607"/>
    </source>
</evidence>
<feature type="transmembrane region" description="Helical" evidence="9">
    <location>
        <begin position="31"/>
        <end position="51"/>
    </location>
</feature>
<feature type="region of interest" description="Disordered" evidence="8">
    <location>
        <begin position="405"/>
        <end position="457"/>
    </location>
</feature>
<keyword evidence="7" id="KW-1015">Disulfide bond</keyword>
<name>A0A6J6BD25_9ZZZZ</name>
<evidence type="ECO:0000256" key="3">
    <source>
        <dbReference type="ARBA" id="ARBA00011233"/>
    </source>
</evidence>
<keyword evidence="9" id="KW-0812">Transmembrane</keyword>
<feature type="domain" description="Fucolectin tachylectin-4 pentraxin-1" evidence="10">
    <location>
        <begin position="405"/>
        <end position="550"/>
    </location>
</feature>
<dbReference type="InterPro" id="IPR008979">
    <property type="entry name" value="Galactose-bd-like_sf"/>
</dbReference>
<keyword evidence="6" id="KW-0106">Calcium</keyword>
<keyword evidence="5" id="KW-0430">Lectin</keyword>
<keyword evidence="4" id="KW-0479">Metal-binding</keyword>
<organism evidence="11">
    <name type="scientific">freshwater metagenome</name>
    <dbReference type="NCBI Taxonomy" id="449393"/>
    <lineage>
        <taxon>unclassified sequences</taxon>
        <taxon>metagenomes</taxon>
        <taxon>ecological metagenomes</taxon>
    </lineage>
</organism>
<feature type="region of interest" description="Disordered" evidence="8">
    <location>
        <begin position="348"/>
        <end position="372"/>
    </location>
</feature>
<dbReference type="AlphaFoldDB" id="A0A6J6BD25"/>
<evidence type="ECO:0000256" key="5">
    <source>
        <dbReference type="ARBA" id="ARBA00022734"/>
    </source>
</evidence>
<feature type="compositionally biased region" description="Polar residues" evidence="8">
    <location>
        <begin position="435"/>
        <end position="450"/>
    </location>
</feature>
<dbReference type="GO" id="GO:0046872">
    <property type="term" value="F:metal ion binding"/>
    <property type="evidence" value="ECO:0007669"/>
    <property type="project" value="UniProtKB-KW"/>
</dbReference>
<dbReference type="InterPro" id="IPR006585">
    <property type="entry name" value="FTP1"/>
</dbReference>
<sequence length="649" mass="67259">MSELVTERLRRRDRRRSADGRVRAVDRDEGSALVLALAMIVVCGLMVLPILEYAQAVSSQSRVLQVKTTRIEAVKGGLRTALADPVSLYKVCDAAGLTVPRDLASPGLTTAVSTRCWKMDSTHAEDPDTLRYGVGTTRVGALPPGGTIGSPMPSSGGAPANQWRSDTTPRPADDRMWLPLLPSRSNSLRSPIGFSMPAGYPPCTVYFPGTYQDPVVITGSTPVFFTSGVYYFERDVRFSGSANVVIGGGGNEGCTNDQEAAFYAVGAPTVHNISGLGTTFVFGREGRLVVDTTTAGTGPSVVFNQRYVGPADVTSASSAGVSIMTVNGELSGSTLVDLERADTLSVPAGQIATDPPSPATAEGYRPSTLVPGAITGTQGRYVRVQLASTTDPLNLAEVRVNGLSSSNVPGELAQGKPATQSTTEGPAVAARAVDGNTSGLGADGSLSSTGEADEPNPWWQVEIGPSSTVHEVVLHNRTDPCCAARLQNFTVFVSQTDMTGRTYADLLADPAIIKVTQAAAAGPVTTIPFTTSTAAVPAPVVEVNLTTAVPVRLAIPGHVSVPQGRVVVTTAPGTDAGKDVSIGGGVLASSIEVSPVRPATFELGLVNPIVMHTLKIVTSTTGGTPVVTSTAIVQVKENGAYAVNSWSTQ</sequence>
<dbReference type="PANTHER" id="PTHR45713">
    <property type="entry name" value="FTP DOMAIN-CONTAINING PROTEIN"/>
    <property type="match status" value="1"/>
</dbReference>
<dbReference type="EMBL" id="CAEZSR010000001">
    <property type="protein sequence ID" value="CAB4536862.1"/>
    <property type="molecule type" value="Genomic_DNA"/>
</dbReference>
<evidence type="ECO:0000256" key="2">
    <source>
        <dbReference type="ARBA" id="ARBA00010147"/>
    </source>
</evidence>
<evidence type="ECO:0000256" key="4">
    <source>
        <dbReference type="ARBA" id="ARBA00022723"/>
    </source>
</evidence>
<proteinExistence type="inferred from homology"/>
<evidence type="ECO:0000256" key="8">
    <source>
        <dbReference type="SAM" id="MobiDB-lite"/>
    </source>
</evidence>
<feature type="region of interest" description="Disordered" evidence="8">
    <location>
        <begin position="144"/>
        <end position="178"/>
    </location>
</feature>
<dbReference type="GO" id="GO:0010185">
    <property type="term" value="P:regulation of cellular defense response"/>
    <property type="evidence" value="ECO:0007669"/>
    <property type="project" value="UniProtKB-ARBA"/>
</dbReference>
<dbReference type="PANTHER" id="PTHR45713:SF6">
    <property type="entry name" value="F5_8 TYPE C DOMAIN-CONTAINING PROTEIN"/>
    <property type="match status" value="1"/>
</dbReference>
<evidence type="ECO:0000313" key="11">
    <source>
        <dbReference type="EMBL" id="CAB4536862.1"/>
    </source>
</evidence>
<dbReference type="GO" id="GO:0042806">
    <property type="term" value="F:fucose binding"/>
    <property type="evidence" value="ECO:0007669"/>
    <property type="project" value="UniProtKB-ARBA"/>
</dbReference>
<dbReference type="GO" id="GO:0001868">
    <property type="term" value="P:regulation of complement activation, lectin pathway"/>
    <property type="evidence" value="ECO:0007669"/>
    <property type="project" value="UniProtKB-ARBA"/>
</dbReference>